<comment type="caution">
    <text evidence="6">The sequence shown here is derived from an EMBL/GenBank/DDBJ whole genome shotgun (WGS) entry which is preliminary data.</text>
</comment>
<organism evidence="6 7">
    <name type="scientific">Caenibius tardaugens NBRC 16725</name>
    <dbReference type="NCBI Taxonomy" id="1219035"/>
    <lineage>
        <taxon>Bacteria</taxon>
        <taxon>Pseudomonadati</taxon>
        <taxon>Pseudomonadota</taxon>
        <taxon>Alphaproteobacteria</taxon>
        <taxon>Sphingomonadales</taxon>
        <taxon>Erythrobacteraceae</taxon>
        <taxon>Caenibius</taxon>
    </lineage>
</organism>
<dbReference type="InterPro" id="IPR001647">
    <property type="entry name" value="HTH_TetR"/>
</dbReference>
<dbReference type="RefSeq" id="WP_021692012.1">
    <property type="nucleotide sequence ID" value="NZ_BASZ01000027.1"/>
</dbReference>
<evidence type="ECO:0000256" key="1">
    <source>
        <dbReference type="ARBA" id="ARBA00023015"/>
    </source>
</evidence>
<dbReference type="PRINTS" id="PR00455">
    <property type="entry name" value="HTHTETR"/>
</dbReference>
<evidence type="ECO:0000256" key="2">
    <source>
        <dbReference type="ARBA" id="ARBA00023125"/>
    </source>
</evidence>
<keyword evidence="2 4" id="KW-0238">DNA-binding</keyword>
<evidence type="ECO:0000259" key="5">
    <source>
        <dbReference type="PROSITE" id="PS50977"/>
    </source>
</evidence>
<evidence type="ECO:0000256" key="3">
    <source>
        <dbReference type="ARBA" id="ARBA00023163"/>
    </source>
</evidence>
<dbReference type="PROSITE" id="PS50977">
    <property type="entry name" value="HTH_TETR_2"/>
    <property type="match status" value="1"/>
</dbReference>
<evidence type="ECO:0000313" key="7">
    <source>
        <dbReference type="Proteomes" id="UP000016568"/>
    </source>
</evidence>
<dbReference type="eggNOG" id="COG1309">
    <property type="taxonomic scope" value="Bacteria"/>
</dbReference>
<dbReference type="EMBL" id="BASZ01000027">
    <property type="protein sequence ID" value="GAD51194.1"/>
    <property type="molecule type" value="Genomic_DNA"/>
</dbReference>
<dbReference type="PANTHER" id="PTHR30055">
    <property type="entry name" value="HTH-TYPE TRANSCRIPTIONAL REGULATOR RUTR"/>
    <property type="match status" value="1"/>
</dbReference>
<gene>
    <name evidence="6" type="ORF">NT2_27_00070</name>
</gene>
<dbReference type="InterPro" id="IPR009057">
    <property type="entry name" value="Homeodomain-like_sf"/>
</dbReference>
<dbReference type="GO" id="GO:0003700">
    <property type="term" value="F:DNA-binding transcription factor activity"/>
    <property type="evidence" value="ECO:0007669"/>
    <property type="project" value="TreeGrafter"/>
</dbReference>
<sequence length="202" mass="23781">MSLLKNRKVRTEEQILNAAERIFRDCGFDNARMSDIAEQAEIAPKTLFNYFHSKERLVLALIMRWLEKNYLHFKENEKRHVDETDDILPENAELRLEILDKERWLSTMAAQKTDILVSYRWNSERLTRVLVADRNIRISRIRALQERGSVNADISPELISQIYEGIRDNVLGTWLLTPDSHLDVLKTNMRQAMKVFVNGIRK</sequence>
<name>U3A0L7_9SPHN</name>
<feature type="domain" description="HTH tetR-type" evidence="5">
    <location>
        <begin position="9"/>
        <end position="69"/>
    </location>
</feature>
<dbReference type="Proteomes" id="UP000016568">
    <property type="component" value="Unassembled WGS sequence"/>
</dbReference>
<keyword evidence="7" id="KW-1185">Reference proteome</keyword>
<dbReference type="AlphaFoldDB" id="U3A0L7"/>
<keyword evidence="1" id="KW-0805">Transcription regulation</keyword>
<keyword evidence="3" id="KW-0804">Transcription</keyword>
<protein>
    <submittedName>
        <fullName evidence="6">Putative TetR family transcriptional regulator</fullName>
    </submittedName>
</protein>
<feature type="DNA-binding region" description="H-T-H motif" evidence="4">
    <location>
        <begin position="32"/>
        <end position="51"/>
    </location>
</feature>
<dbReference type="PANTHER" id="PTHR30055:SF234">
    <property type="entry name" value="HTH-TYPE TRANSCRIPTIONAL REGULATOR BETI"/>
    <property type="match status" value="1"/>
</dbReference>
<reference evidence="6 7" key="1">
    <citation type="submission" date="2013-09" db="EMBL/GenBank/DDBJ databases">
        <title>Whole genome shotgun sequence of Novosphingobium tardaugens NBRC 16725.</title>
        <authorList>
            <person name="Isaki S."/>
            <person name="Hosoyama A."/>
            <person name="Tsuchikane K."/>
            <person name="Katsumata H."/>
            <person name="Ando Y."/>
            <person name="Yamazaki S."/>
            <person name="Fujita N."/>
        </authorList>
    </citation>
    <scope>NUCLEOTIDE SEQUENCE [LARGE SCALE GENOMIC DNA]</scope>
    <source>
        <strain evidence="6 7">NBRC 16725</strain>
    </source>
</reference>
<evidence type="ECO:0000256" key="4">
    <source>
        <dbReference type="PROSITE-ProRule" id="PRU00335"/>
    </source>
</evidence>
<dbReference type="Gene3D" id="1.10.357.10">
    <property type="entry name" value="Tetracycline Repressor, domain 2"/>
    <property type="match status" value="1"/>
</dbReference>
<dbReference type="InterPro" id="IPR050109">
    <property type="entry name" value="HTH-type_TetR-like_transc_reg"/>
</dbReference>
<dbReference type="Pfam" id="PF00440">
    <property type="entry name" value="TetR_N"/>
    <property type="match status" value="1"/>
</dbReference>
<accession>U3A0L7</accession>
<dbReference type="SUPFAM" id="SSF46689">
    <property type="entry name" value="Homeodomain-like"/>
    <property type="match status" value="1"/>
</dbReference>
<proteinExistence type="predicted"/>
<evidence type="ECO:0000313" key="6">
    <source>
        <dbReference type="EMBL" id="GAD51194.1"/>
    </source>
</evidence>
<dbReference type="GO" id="GO:0000976">
    <property type="term" value="F:transcription cis-regulatory region binding"/>
    <property type="evidence" value="ECO:0007669"/>
    <property type="project" value="TreeGrafter"/>
</dbReference>